<evidence type="ECO:0000256" key="5">
    <source>
        <dbReference type="ARBA" id="ARBA00022705"/>
    </source>
</evidence>
<keyword evidence="3 11" id="KW-0808">Transferase</keyword>
<evidence type="ECO:0000256" key="8">
    <source>
        <dbReference type="ARBA" id="ARBA00049244"/>
    </source>
</evidence>
<dbReference type="Pfam" id="PF06144">
    <property type="entry name" value="DNA_pol3_delta"/>
    <property type="match status" value="1"/>
</dbReference>
<dbReference type="SUPFAM" id="SSF52540">
    <property type="entry name" value="P-loop containing nucleoside triphosphate hydrolases"/>
    <property type="match status" value="1"/>
</dbReference>
<dbReference type="Pfam" id="PF21694">
    <property type="entry name" value="DNA_pol3_delta_C"/>
    <property type="match status" value="1"/>
</dbReference>
<dbReference type="InterPro" id="IPR027417">
    <property type="entry name" value="P-loop_NTPase"/>
</dbReference>
<evidence type="ECO:0000256" key="3">
    <source>
        <dbReference type="ARBA" id="ARBA00022679"/>
    </source>
</evidence>
<evidence type="ECO:0000313" key="12">
    <source>
        <dbReference type="Proteomes" id="UP001199916"/>
    </source>
</evidence>
<dbReference type="SUPFAM" id="SSF48019">
    <property type="entry name" value="post-AAA+ oligomerization domain-like"/>
    <property type="match status" value="1"/>
</dbReference>
<dbReference type="Gene3D" id="1.20.272.10">
    <property type="match status" value="1"/>
</dbReference>
<feature type="domain" description="DNA polymerase III delta N-terminal" evidence="9">
    <location>
        <begin position="19"/>
        <end position="141"/>
    </location>
</feature>
<sequence length="349" mass="39472">MDVKSAMKEIQRGNPRSIYVLYGTEKYRMQEFVQFLVQHTVEEENRELAVTKMDTGESPIELVIEEAETLPFLVARKCILVKDQSIFASGKDGKIDHRTERLLEYMDQPMETSIIVFLVQADKLDERKKTVKKAKAEGAVLPFLPLSAEELVRWVKKQIESNQCSIADEAVEALLNSAGTNLQSLSAEIEKCCLFAGAGGIIDVPTVDRLIAKNTEQNVFQLVEDIVRRRADRALATLYELLKQKEEPIKIMALIVRQLRMMMQVKELTNQSFSQQQAASQLGLHPYAVKMAAEQARQYDIAVLSNWIAEAAELDYEMKSGRVEKALGLELFIMRIAAGVSSQMKEARR</sequence>
<dbReference type="InterPro" id="IPR005790">
    <property type="entry name" value="DNA_polIII_delta"/>
</dbReference>
<dbReference type="InterPro" id="IPR008921">
    <property type="entry name" value="DNA_pol3_clamp-load_cplx_C"/>
</dbReference>
<dbReference type="Gene3D" id="3.40.50.300">
    <property type="entry name" value="P-loop containing nucleotide triphosphate hydrolases"/>
    <property type="match status" value="1"/>
</dbReference>
<dbReference type="InterPro" id="IPR010372">
    <property type="entry name" value="DNA_pol3_delta_N"/>
</dbReference>
<evidence type="ECO:0000256" key="7">
    <source>
        <dbReference type="ARBA" id="ARBA00034754"/>
    </source>
</evidence>
<protein>
    <recommendedName>
        <fullName evidence="2">DNA polymerase III subunit delta</fullName>
        <ecNumber evidence="1">2.7.7.7</ecNumber>
    </recommendedName>
</protein>
<dbReference type="PANTHER" id="PTHR34388:SF1">
    <property type="entry name" value="DNA POLYMERASE III SUBUNIT DELTA"/>
    <property type="match status" value="1"/>
</dbReference>
<organism evidence="11 12">
    <name type="scientific">Paenibacillus profundus</name>
    <dbReference type="NCBI Taxonomy" id="1173085"/>
    <lineage>
        <taxon>Bacteria</taxon>
        <taxon>Bacillati</taxon>
        <taxon>Bacillota</taxon>
        <taxon>Bacilli</taxon>
        <taxon>Bacillales</taxon>
        <taxon>Paenibacillaceae</taxon>
        <taxon>Paenibacillus</taxon>
    </lineage>
</organism>
<dbReference type="Proteomes" id="UP001199916">
    <property type="component" value="Unassembled WGS sequence"/>
</dbReference>
<comment type="similarity">
    <text evidence="7">Belongs to the DNA polymerase HolA subunit family.</text>
</comment>
<evidence type="ECO:0000256" key="6">
    <source>
        <dbReference type="ARBA" id="ARBA00022932"/>
    </source>
</evidence>
<dbReference type="GO" id="GO:0003887">
    <property type="term" value="F:DNA-directed DNA polymerase activity"/>
    <property type="evidence" value="ECO:0007669"/>
    <property type="project" value="UniProtKB-EC"/>
</dbReference>
<evidence type="ECO:0000259" key="9">
    <source>
        <dbReference type="Pfam" id="PF06144"/>
    </source>
</evidence>
<name>A0ABS8YBM0_9BACL</name>
<reference evidence="11 12" key="1">
    <citation type="submission" date="2021-11" db="EMBL/GenBank/DDBJ databases">
        <title>Draft genome sequence of Paenibacillus profundus YoMME, a new Gram-positive bacteria with exoelectrogenic properties.</title>
        <authorList>
            <person name="Hubenova Y."/>
            <person name="Hubenova E."/>
            <person name="Manasiev Y."/>
            <person name="Peykov S."/>
            <person name="Mitov M."/>
        </authorList>
    </citation>
    <scope>NUCLEOTIDE SEQUENCE [LARGE SCALE GENOMIC DNA]</scope>
    <source>
        <strain evidence="11 12">YoMME</strain>
    </source>
</reference>
<dbReference type="PANTHER" id="PTHR34388">
    <property type="entry name" value="DNA POLYMERASE III SUBUNIT DELTA"/>
    <property type="match status" value="1"/>
</dbReference>
<gene>
    <name evidence="11" type="primary">holA</name>
    <name evidence="11" type="ORF">LQV63_00185</name>
</gene>
<dbReference type="NCBIfam" id="TIGR01128">
    <property type="entry name" value="holA"/>
    <property type="match status" value="1"/>
</dbReference>
<evidence type="ECO:0000256" key="4">
    <source>
        <dbReference type="ARBA" id="ARBA00022695"/>
    </source>
</evidence>
<dbReference type="RefSeq" id="WP_233695283.1">
    <property type="nucleotide sequence ID" value="NZ_JAJNBZ010000001.1"/>
</dbReference>
<feature type="domain" description="DNA polymerase III delta subunit-like C-terminal" evidence="10">
    <location>
        <begin position="216"/>
        <end position="336"/>
    </location>
</feature>
<evidence type="ECO:0000313" key="11">
    <source>
        <dbReference type="EMBL" id="MCE5167736.1"/>
    </source>
</evidence>
<dbReference type="EC" id="2.7.7.7" evidence="1"/>
<proteinExistence type="inferred from homology"/>
<accession>A0ABS8YBM0</accession>
<keyword evidence="5" id="KW-0235">DNA replication</keyword>
<dbReference type="Gene3D" id="1.10.8.60">
    <property type="match status" value="1"/>
</dbReference>
<evidence type="ECO:0000259" key="10">
    <source>
        <dbReference type="Pfam" id="PF21694"/>
    </source>
</evidence>
<keyword evidence="6" id="KW-0239">DNA-directed DNA polymerase</keyword>
<comment type="catalytic activity">
    <reaction evidence="8">
        <text>DNA(n) + a 2'-deoxyribonucleoside 5'-triphosphate = DNA(n+1) + diphosphate</text>
        <dbReference type="Rhea" id="RHEA:22508"/>
        <dbReference type="Rhea" id="RHEA-COMP:17339"/>
        <dbReference type="Rhea" id="RHEA-COMP:17340"/>
        <dbReference type="ChEBI" id="CHEBI:33019"/>
        <dbReference type="ChEBI" id="CHEBI:61560"/>
        <dbReference type="ChEBI" id="CHEBI:173112"/>
        <dbReference type="EC" id="2.7.7.7"/>
    </reaction>
</comment>
<dbReference type="InterPro" id="IPR048466">
    <property type="entry name" value="DNA_pol3_delta-like_C"/>
</dbReference>
<keyword evidence="4 11" id="KW-0548">Nucleotidyltransferase</keyword>
<comment type="caution">
    <text evidence="11">The sequence shown here is derived from an EMBL/GenBank/DDBJ whole genome shotgun (WGS) entry which is preliminary data.</text>
</comment>
<dbReference type="EMBL" id="JAJNBZ010000001">
    <property type="protein sequence ID" value="MCE5167736.1"/>
    <property type="molecule type" value="Genomic_DNA"/>
</dbReference>
<evidence type="ECO:0000256" key="2">
    <source>
        <dbReference type="ARBA" id="ARBA00017703"/>
    </source>
</evidence>
<keyword evidence="12" id="KW-1185">Reference proteome</keyword>
<evidence type="ECO:0000256" key="1">
    <source>
        <dbReference type="ARBA" id="ARBA00012417"/>
    </source>
</evidence>